<dbReference type="Pfam" id="PF00172">
    <property type="entry name" value="Zn_clus"/>
    <property type="match status" value="1"/>
</dbReference>
<dbReference type="GO" id="GO:0003677">
    <property type="term" value="F:DNA binding"/>
    <property type="evidence" value="ECO:0007669"/>
    <property type="project" value="UniProtKB-KW"/>
</dbReference>
<dbReference type="GO" id="GO:0008270">
    <property type="term" value="F:zinc ion binding"/>
    <property type="evidence" value="ECO:0007669"/>
    <property type="project" value="InterPro"/>
</dbReference>
<keyword evidence="4" id="KW-0238">DNA-binding</keyword>
<keyword evidence="6" id="KW-0539">Nucleus</keyword>
<keyword evidence="9" id="KW-1185">Reference proteome</keyword>
<feature type="domain" description="Zn(2)-C6 fungal-type" evidence="7">
    <location>
        <begin position="17"/>
        <end position="45"/>
    </location>
</feature>
<keyword evidence="2" id="KW-0862">Zinc</keyword>
<dbReference type="OrthoDB" id="3598904at2759"/>
<evidence type="ECO:0000256" key="4">
    <source>
        <dbReference type="ARBA" id="ARBA00023125"/>
    </source>
</evidence>
<evidence type="ECO:0000256" key="2">
    <source>
        <dbReference type="ARBA" id="ARBA00022833"/>
    </source>
</evidence>
<keyword evidence="1" id="KW-0479">Metal-binding</keyword>
<dbReference type="Pfam" id="PF11951">
    <property type="entry name" value="Fungal_trans_2"/>
    <property type="match status" value="1"/>
</dbReference>
<comment type="caution">
    <text evidence="8">The sequence shown here is derived from an EMBL/GenBank/DDBJ whole genome shotgun (WGS) entry which is preliminary data.</text>
</comment>
<proteinExistence type="predicted"/>
<dbReference type="AlphaFoldDB" id="A0A9W9V6J0"/>
<dbReference type="InterPro" id="IPR052360">
    <property type="entry name" value="Transcr_Regulatory_Proteins"/>
</dbReference>
<protein>
    <recommendedName>
        <fullName evidence="7">Zn(2)-C6 fungal-type domain-containing protein</fullName>
    </recommendedName>
</protein>
<dbReference type="InterPro" id="IPR036864">
    <property type="entry name" value="Zn2-C6_fun-type_DNA-bd_sf"/>
</dbReference>
<evidence type="ECO:0000256" key="1">
    <source>
        <dbReference type="ARBA" id="ARBA00022723"/>
    </source>
</evidence>
<dbReference type="GO" id="GO:0000981">
    <property type="term" value="F:DNA-binding transcription factor activity, RNA polymerase II-specific"/>
    <property type="evidence" value="ECO:0007669"/>
    <property type="project" value="InterPro"/>
</dbReference>
<organism evidence="8 9">
    <name type="scientific">Penicillium cataractarum</name>
    <dbReference type="NCBI Taxonomy" id="2100454"/>
    <lineage>
        <taxon>Eukaryota</taxon>
        <taxon>Fungi</taxon>
        <taxon>Dikarya</taxon>
        <taxon>Ascomycota</taxon>
        <taxon>Pezizomycotina</taxon>
        <taxon>Eurotiomycetes</taxon>
        <taxon>Eurotiomycetidae</taxon>
        <taxon>Eurotiales</taxon>
        <taxon>Aspergillaceae</taxon>
        <taxon>Penicillium</taxon>
    </lineage>
</organism>
<dbReference type="PROSITE" id="PS00463">
    <property type="entry name" value="ZN2_CY6_FUNGAL_1"/>
    <property type="match status" value="1"/>
</dbReference>
<dbReference type="RefSeq" id="XP_056553002.1">
    <property type="nucleotide sequence ID" value="XM_056700939.1"/>
</dbReference>
<reference evidence="8" key="2">
    <citation type="journal article" date="2023" name="IMA Fungus">
        <title>Comparative genomic study of the Penicillium genus elucidates a diverse pangenome and 15 lateral gene transfer events.</title>
        <authorList>
            <person name="Petersen C."/>
            <person name="Sorensen T."/>
            <person name="Nielsen M.R."/>
            <person name="Sondergaard T.E."/>
            <person name="Sorensen J.L."/>
            <person name="Fitzpatrick D.A."/>
            <person name="Frisvad J.C."/>
            <person name="Nielsen K.L."/>
        </authorList>
    </citation>
    <scope>NUCLEOTIDE SEQUENCE</scope>
    <source>
        <strain evidence="8">IBT 29864</strain>
    </source>
</reference>
<dbReference type="SUPFAM" id="SSF57701">
    <property type="entry name" value="Zn2/Cys6 DNA-binding domain"/>
    <property type="match status" value="1"/>
</dbReference>
<evidence type="ECO:0000256" key="3">
    <source>
        <dbReference type="ARBA" id="ARBA00023015"/>
    </source>
</evidence>
<evidence type="ECO:0000259" key="7">
    <source>
        <dbReference type="PROSITE" id="PS50048"/>
    </source>
</evidence>
<evidence type="ECO:0000256" key="6">
    <source>
        <dbReference type="ARBA" id="ARBA00023242"/>
    </source>
</evidence>
<gene>
    <name evidence="8" type="ORF">N7496_008020</name>
</gene>
<dbReference type="SMART" id="SM00066">
    <property type="entry name" value="GAL4"/>
    <property type="match status" value="1"/>
</dbReference>
<dbReference type="PROSITE" id="PS50048">
    <property type="entry name" value="ZN2_CY6_FUNGAL_2"/>
    <property type="match status" value="1"/>
</dbReference>
<dbReference type="Gene3D" id="4.10.240.10">
    <property type="entry name" value="Zn(2)-C6 fungal-type DNA-binding domain"/>
    <property type="match status" value="1"/>
</dbReference>
<dbReference type="InterPro" id="IPR021858">
    <property type="entry name" value="Fun_TF"/>
</dbReference>
<accession>A0A9W9V6J0</accession>
<evidence type="ECO:0000313" key="8">
    <source>
        <dbReference type="EMBL" id="KAJ5368260.1"/>
    </source>
</evidence>
<evidence type="ECO:0000256" key="5">
    <source>
        <dbReference type="ARBA" id="ARBA00023163"/>
    </source>
</evidence>
<dbReference type="Proteomes" id="UP001147782">
    <property type="component" value="Unassembled WGS sequence"/>
</dbReference>
<keyword evidence="5" id="KW-0804">Transcription</keyword>
<keyword evidence="3" id="KW-0805">Transcription regulation</keyword>
<name>A0A9W9V6J0_9EURO</name>
<dbReference type="PANTHER" id="PTHR36206:SF4">
    <property type="entry name" value="HYPOTHETICAL CONSERVED PROTEIN (EUROFUNG)-RELATED"/>
    <property type="match status" value="1"/>
</dbReference>
<dbReference type="CDD" id="cd00067">
    <property type="entry name" value="GAL4"/>
    <property type="match status" value="1"/>
</dbReference>
<dbReference type="PANTHER" id="PTHR36206">
    <property type="entry name" value="ASPERCRYPTIN BIOSYNTHESIS CLUSTER-SPECIFIC TRANSCRIPTION REGULATOR ATNN-RELATED"/>
    <property type="match status" value="1"/>
</dbReference>
<dbReference type="GeneID" id="81440118"/>
<reference evidence="8" key="1">
    <citation type="submission" date="2022-11" db="EMBL/GenBank/DDBJ databases">
        <authorList>
            <person name="Petersen C."/>
        </authorList>
    </citation>
    <scope>NUCLEOTIDE SEQUENCE</scope>
    <source>
        <strain evidence="8">IBT 29864</strain>
    </source>
</reference>
<evidence type="ECO:0000313" key="9">
    <source>
        <dbReference type="Proteomes" id="UP001147782"/>
    </source>
</evidence>
<sequence length="492" mass="55439">MASAQRQRRSMPKVRTGCATCKSRRVKCDEARPSCKRCTSTGRVCPGYRSDTRLQPKINNEIKIYSIPFKVPGSKADRELLHFYCCEASESLSRFSDTTLWTHLVLQQSQHQPVIRNALVALSSLYRDYLQVGSQQLKMSPQHIQLIARSHRQLSTHLVFQDASPETALICSIIFYAFECLVGNTQQAIWHLNQGLALLQRLGNNVPSVQADFDGINRQLRTVFMRLDIHASLFIMERAPVLDLVSPEQLAGQAHVVPEHFTSISDAEETLLALQSWTLRHLYFYIGFKGVPQDRLPPHALSERLRIKSELRRLEIAITDFATGVNAHSLTPVQRQQLTLIEIQARTFYGVVLENLILYTDSEVASRFNLAIDQITQVLSTSGKEDDSGLHRDFTLSSNIIALLYFVCMKTHDRRVLNRALSLMQGHLASARDGLWDSRMAVTIIKAVQEKSVQDDGPQMAISLEYVGDRIVDADGGLDGAFQMLQISEQSC</sequence>
<dbReference type="InterPro" id="IPR001138">
    <property type="entry name" value="Zn2Cys6_DnaBD"/>
</dbReference>
<dbReference type="EMBL" id="JAPZBS010000007">
    <property type="protein sequence ID" value="KAJ5368260.1"/>
    <property type="molecule type" value="Genomic_DNA"/>
</dbReference>